<organism evidence="2 3">
    <name type="scientific">Rotaria magnacalcarata</name>
    <dbReference type="NCBI Taxonomy" id="392030"/>
    <lineage>
        <taxon>Eukaryota</taxon>
        <taxon>Metazoa</taxon>
        <taxon>Spiralia</taxon>
        <taxon>Gnathifera</taxon>
        <taxon>Rotifera</taxon>
        <taxon>Eurotatoria</taxon>
        <taxon>Bdelloidea</taxon>
        <taxon>Philodinida</taxon>
        <taxon>Philodinidae</taxon>
        <taxon>Rotaria</taxon>
    </lineage>
</organism>
<evidence type="ECO:0000256" key="1">
    <source>
        <dbReference type="SAM" id="Coils"/>
    </source>
</evidence>
<feature type="coiled-coil region" evidence="1">
    <location>
        <begin position="16"/>
        <end position="76"/>
    </location>
</feature>
<comment type="caution">
    <text evidence="2">The sequence shown here is derived from an EMBL/GenBank/DDBJ whole genome shotgun (WGS) entry which is preliminary data.</text>
</comment>
<protein>
    <submittedName>
        <fullName evidence="2">Uncharacterized protein</fullName>
    </submittedName>
</protein>
<gene>
    <name evidence="2" type="ORF">OVN521_LOCUS47182</name>
</gene>
<name>A0A821GBI4_9BILA</name>
<feature type="non-terminal residue" evidence="2">
    <location>
        <position position="1"/>
    </location>
</feature>
<accession>A0A821GBI4</accession>
<proteinExistence type="predicted"/>
<keyword evidence="3" id="KW-1185">Reference proteome</keyword>
<dbReference type="Proteomes" id="UP000663866">
    <property type="component" value="Unassembled WGS sequence"/>
</dbReference>
<evidence type="ECO:0000313" key="2">
    <source>
        <dbReference type="EMBL" id="CAF4663620.1"/>
    </source>
</evidence>
<keyword evidence="1" id="KW-0175">Coiled coil</keyword>
<sequence length="87" mass="10110">AELNHFKTSDPVYEQVQLLETSNKNLKEELTKSTNENNRLRKTINSGETTHLKANLKKILEEYEKIKLVNKNLLQQCQQQTSSPKQV</sequence>
<dbReference type="EMBL" id="CAJOBG010090479">
    <property type="protein sequence ID" value="CAF4663620.1"/>
    <property type="molecule type" value="Genomic_DNA"/>
</dbReference>
<reference evidence="2" key="1">
    <citation type="submission" date="2021-02" db="EMBL/GenBank/DDBJ databases">
        <authorList>
            <person name="Nowell W R."/>
        </authorList>
    </citation>
    <scope>NUCLEOTIDE SEQUENCE</scope>
</reference>
<feature type="non-terminal residue" evidence="2">
    <location>
        <position position="87"/>
    </location>
</feature>
<dbReference type="AlphaFoldDB" id="A0A821GBI4"/>
<evidence type="ECO:0000313" key="3">
    <source>
        <dbReference type="Proteomes" id="UP000663866"/>
    </source>
</evidence>